<sequence>MLQRYKTNCTKKRPNGWALGRHSLILFLAGLCAGCASIRESPKYQFATGDYRVNTPGATAVQAYVDVKEDSVVVYPFNKQRDALTERLDTAHRVVLHTTEEVEQVKGERYAYTFSKWSFDIDVLTIPFKFRPGEEGFPQQLTTTFQGAVYVGGRKDIFLLKYKPTPVPDYHKSFNHFGYSVGWFTGIGATTMNEFVTRGAVPYEYEGMVLLNGVAGIVGLNNFTLGLAIGIDHLFDQNREHWIYQHEPWVGLAFGLNLN</sequence>
<protein>
    <submittedName>
        <fullName evidence="1">Uncharacterized protein</fullName>
    </submittedName>
</protein>
<evidence type="ECO:0000313" key="1">
    <source>
        <dbReference type="EMBL" id="SNS12251.1"/>
    </source>
</evidence>
<accession>A0A239BXU4</accession>
<dbReference type="EMBL" id="FZOQ01000002">
    <property type="protein sequence ID" value="SNS12251.1"/>
    <property type="molecule type" value="Genomic_DNA"/>
</dbReference>
<name>A0A239BXU4_9BACT</name>
<evidence type="ECO:0000313" key="2">
    <source>
        <dbReference type="Proteomes" id="UP000198432"/>
    </source>
</evidence>
<reference evidence="2" key="1">
    <citation type="submission" date="2017-06" db="EMBL/GenBank/DDBJ databases">
        <authorList>
            <person name="Varghese N."/>
            <person name="Submissions S."/>
        </authorList>
    </citation>
    <scope>NUCLEOTIDE SEQUENCE [LARGE SCALE GENOMIC DNA]</scope>
    <source>
        <strain evidence="2">NKM1</strain>
    </source>
</reference>
<dbReference type="AlphaFoldDB" id="A0A239BXU4"/>
<dbReference type="OrthoDB" id="836926at2"/>
<proteinExistence type="predicted"/>
<dbReference type="Proteomes" id="UP000198432">
    <property type="component" value="Unassembled WGS sequence"/>
</dbReference>
<keyword evidence="2" id="KW-1185">Reference proteome</keyword>
<dbReference type="RefSeq" id="WP_089317687.1">
    <property type="nucleotide sequence ID" value="NZ_FZOQ01000002.1"/>
</dbReference>
<gene>
    <name evidence="1" type="ORF">SAMN06296052_102211</name>
</gene>
<organism evidence="1 2">
    <name type="scientific">Pontibacter ummariensis</name>
    <dbReference type="NCBI Taxonomy" id="1610492"/>
    <lineage>
        <taxon>Bacteria</taxon>
        <taxon>Pseudomonadati</taxon>
        <taxon>Bacteroidota</taxon>
        <taxon>Cytophagia</taxon>
        <taxon>Cytophagales</taxon>
        <taxon>Hymenobacteraceae</taxon>
        <taxon>Pontibacter</taxon>
    </lineage>
</organism>